<organism evidence="1 2">
    <name type="scientific">Symbiochloris irregularis</name>
    <dbReference type="NCBI Taxonomy" id="706552"/>
    <lineage>
        <taxon>Eukaryota</taxon>
        <taxon>Viridiplantae</taxon>
        <taxon>Chlorophyta</taxon>
        <taxon>core chlorophytes</taxon>
        <taxon>Trebouxiophyceae</taxon>
        <taxon>Trebouxiales</taxon>
        <taxon>Trebouxiaceae</taxon>
        <taxon>Symbiochloris</taxon>
    </lineage>
</organism>
<name>A0AAW1NZ13_9CHLO</name>
<gene>
    <name evidence="1" type="ORF">WJX73_008326</name>
</gene>
<keyword evidence="2" id="KW-1185">Reference proteome</keyword>
<protein>
    <submittedName>
        <fullName evidence="1">Uncharacterized protein</fullName>
    </submittedName>
</protein>
<accession>A0AAW1NZ13</accession>
<dbReference type="EMBL" id="JALJOQ010000070">
    <property type="protein sequence ID" value="KAK9802635.1"/>
    <property type="molecule type" value="Genomic_DNA"/>
</dbReference>
<evidence type="ECO:0000313" key="1">
    <source>
        <dbReference type="EMBL" id="KAK9802635.1"/>
    </source>
</evidence>
<evidence type="ECO:0000313" key="2">
    <source>
        <dbReference type="Proteomes" id="UP001465755"/>
    </source>
</evidence>
<dbReference type="Proteomes" id="UP001465755">
    <property type="component" value="Unassembled WGS sequence"/>
</dbReference>
<comment type="caution">
    <text evidence="1">The sequence shown here is derived from an EMBL/GenBank/DDBJ whole genome shotgun (WGS) entry which is preliminary data.</text>
</comment>
<proteinExistence type="predicted"/>
<reference evidence="1 2" key="1">
    <citation type="journal article" date="2024" name="Nat. Commun.">
        <title>Phylogenomics reveals the evolutionary origins of lichenization in chlorophyte algae.</title>
        <authorList>
            <person name="Puginier C."/>
            <person name="Libourel C."/>
            <person name="Otte J."/>
            <person name="Skaloud P."/>
            <person name="Haon M."/>
            <person name="Grisel S."/>
            <person name="Petersen M."/>
            <person name="Berrin J.G."/>
            <person name="Delaux P.M."/>
            <person name="Dal Grande F."/>
            <person name="Keller J."/>
        </authorList>
    </citation>
    <scope>NUCLEOTIDE SEQUENCE [LARGE SCALE GENOMIC DNA]</scope>
    <source>
        <strain evidence="1 2">SAG 2036</strain>
    </source>
</reference>
<dbReference type="AlphaFoldDB" id="A0AAW1NZ13"/>
<sequence>MARSTAAHSPQGRKRGRFSCNDCETPWFELGFQLWEPFDCTLVKAIWIEFLCMTLFIYFATGMAPDNTCLTLLSVQACASTA</sequence>